<evidence type="ECO:0000256" key="4">
    <source>
        <dbReference type="ARBA" id="ARBA00022692"/>
    </source>
</evidence>
<dbReference type="Pfam" id="PF01733">
    <property type="entry name" value="Nucleoside_tran"/>
    <property type="match status" value="1"/>
</dbReference>
<feature type="transmembrane region" description="Helical" evidence="7">
    <location>
        <begin position="197"/>
        <end position="218"/>
    </location>
</feature>
<reference evidence="8" key="1">
    <citation type="submission" date="2015-07" db="EMBL/GenBank/DDBJ databases">
        <title>Adaptation to a free-living lifestyle via gene acquisitions in the diplomonad Trepomonas sp. PC1.</title>
        <authorList>
            <person name="Xu F."/>
            <person name="Jerlstrom-Hultqvist J."/>
            <person name="Kolisko M."/>
            <person name="Simpson A.G.B."/>
            <person name="Roger A.J."/>
            <person name="Svard S.G."/>
            <person name="Andersson J.O."/>
        </authorList>
    </citation>
    <scope>NUCLEOTIDE SEQUENCE</scope>
    <source>
        <strain evidence="8">PC1</strain>
    </source>
</reference>
<feature type="transmembrane region" description="Helical" evidence="7">
    <location>
        <begin position="378"/>
        <end position="400"/>
    </location>
</feature>
<protein>
    <submittedName>
        <fullName evidence="8">Equilibrative nucleoside transporter family protein</fullName>
    </submittedName>
</protein>
<feature type="transmembrane region" description="Helical" evidence="7">
    <location>
        <begin position="135"/>
        <end position="155"/>
    </location>
</feature>
<evidence type="ECO:0000256" key="1">
    <source>
        <dbReference type="ARBA" id="ARBA00004141"/>
    </source>
</evidence>
<dbReference type="InterPro" id="IPR036259">
    <property type="entry name" value="MFS_trans_sf"/>
</dbReference>
<comment type="subcellular location">
    <subcellularLocation>
        <location evidence="1">Membrane</location>
        <topology evidence="1">Multi-pass membrane protein</topology>
    </subcellularLocation>
</comment>
<evidence type="ECO:0000256" key="5">
    <source>
        <dbReference type="ARBA" id="ARBA00022989"/>
    </source>
</evidence>
<keyword evidence="5 7" id="KW-1133">Transmembrane helix</keyword>
<dbReference type="InterPro" id="IPR002259">
    <property type="entry name" value="Eqnu_transpt"/>
</dbReference>
<evidence type="ECO:0000313" key="8">
    <source>
        <dbReference type="EMBL" id="JAP91766.1"/>
    </source>
</evidence>
<keyword evidence="3" id="KW-0813">Transport</keyword>
<sequence length="442" mass="49924">MFQICFKTCDHFIMSEEYEQLNSQTTESTAVKSKSTRVYIALLILGIATLIPFNCIIVPVDFWMKYYEQYFLSAASLTHNICNWSFMILMMFKSEKFNMKTIIKSALSIWFVSLVAIPLIYLLPIDKTAKTIITLIPVALCGTSNALFFPTILNIGSKLDPKNAQGIMAGQGIAGLIPQVFQIIIKAIMTSVTNENGLFYQTLVYFIFGAMFIAFCFYPYKVIKDMGLLDKKLLQETDSLLEEDKQKEEETPFFQLFKKMWLPTASIFLIFFITMSSFPAITIHINCITLIHQDLPQSDWWNVGMMSTFILLDFVGRSISGFSWANRYLGLKTLFVIAICRICFTALFLMEALPLFDCQQQPAGIFCTGDGPVIKADVMSIATMFMFALTNGWVSSVIMMKFTSVIEKSADFRNGGNIQSFMLNSGLLCGGCISLAMEQLFK</sequence>
<dbReference type="PRINTS" id="PR01130">
    <property type="entry name" value="DERENTRNSPRT"/>
</dbReference>
<feature type="transmembrane region" description="Helical" evidence="7">
    <location>
        <begin position="298"/>
        <end position="316"/>
    </location>
</feature>
<gene>
    <name evidence="8" type="ORF">TPC1_16516</name>
</gene>
<keyword evidence="4 7" id="KW-0812">Transmembrane</keyword>
<name>A0A146K860_9EUKA</name>
<keyword evidence="6 7" id="KW-0472">Membrane</keyword>
<evidence type="ECO:0000256" key="7">
    <source>
        <dbReference type="SAM" id="Phobius"/>
    </source>
</evidence>
<dbReference type="SUPFAM" id="SSF103473">
    <property type="entry name" value="MFS general substrate transporter"/>
    <property type="match status" value="1"/>
</dbReference>
<evidence type="ECO:0000256" key="2">
    <source>
        <dbReference type="ARBA" id="ARBA00007965"/>
    </source>
</evidence>
<dbReference type="GO" id="GO:0005337">
    <property type="term" value="F:nucleoside transmembrane transporter activity"/>
    <property type="evidence" value="ECO:0007669"/>
    <property type="project" value="InterPro"/>
</dbReference>
<feature type="transmembrane region" description="Helical" evidence="7">
    <location>
        <begin position="70"/>
        <end position="90"/>
    </location>
</feature>
<feature type="transmembrane region" description="Helical" evidence="7">
    <location>
        <begin position="102"/>
        <end position="123"/>
    </location>
</feature>
<accession>A0A146K860</accession>
<dbReference type="EMBL" id="GDID01004840">
    <property type="protein sequence ID" value="JAP91766.1"/>
    <property type="molecule type" value="Transcribed_RNA"/>
</dbReference>
<evidence type="ECO:0000256" key="3">
    <source>
        <dbReference type="ARBA" id="ARBA00022448"/>
    </source>
</evidence>
<proteinExistence type="inferred from homology"/>
<feature type="transmembrane region" description="Helical" evidence="7">
    <location>
        <begin position="167"/>
        <end position="185"/>
    </location>
</feature>
<feature type="transmembrane region" description="Helical" evidence="7">
    <location>
        <begin position="267"/>
        <end position="292"/>
    </location>
</feature>
<feature type="transmembrane region" description="Helical" evidence="7">
    <location>
        <begin position="38"/>
        <end position="64"/>
    </location>
</feature>
<comment type="similarity">
    <text evidence="2">Belongs to the SLC29A/ENT transporter (TC 2.A.57) family.</text>
</comment>
<evidence type="ECO:0000256" key="6">
    <source>
        <dbReference type="ARBA" id="ARBA00023136"/>
    </source>
</evidence>
<organism evidence="8">
    <name type="scientific">Trepomonas sp. PC1</name>
    <dbReference type="NCBI Taxonomy" id="1076344"/>
    <lineage>
        <taxon>Eukaryota</taxon>
        <taxon>Metamonada</taxon>
        <taxon>Diplomonadida</taxon>
        <taxon>Hexamitidae</taxon>
        <taxon>Hexamitinae</taxon>
        <taxon>Trepomonas</taxon>
    </lineage>
</organism>
<dbReference type="PANTHER" id="PTHR10332:SF10">
    <property type="entry name" value="EQUILIBRATIVE NUCLEOSIDE TRANSPORTER 4"/>
    <property type="match status" value="1"/>
</dbReference>
<dbReference type="PANTHER" id="PTHR10332">
    <property type="entry name" value="EQUILIBRATIVE NUCLEOSIDE TRANSPORTER"/>
    <property type="match status" value="1"/>
</dbReference>
<dbReference type="GO" id="GO:0005886">
    <property type="term" value="C:plasma membrane"/>
    <property type="evidence" value="ECO:0007669"/>
    <property type="project" value="TreeGrafter"/>
</dbReference>
<dbReference type="AlphaFoldDB" id="A0A146K860"/>
<feature type="transmembrane region" description="Helical" evidence="7">
    <location>
        <begin position="328"/>
        <end position="350"/>
    </location>
</feature>